<keyword evidence="2 5" id="KW-0812">Transmembrane</keyword>
<feature type="transmembrane region" description="Helical" evidence="5">
    <location>
        <begin position="44"/>
        <end position="64"/>
    </location>
</feature>
<dbReference type="SMART" id="SM00679">
    <property type="entry name" value="CTNS"/>
    <property type="match status" value="2"/>
</dbReference>
<evidence type="ECO:0000256" key="5">
    <source>
        <dbReference type="SAM" id="Phobius"/>
    </source>
</evidence>
<evidence type="ECO:0000313" key="7">
    <source>
        <dbReference type="Proteomes" id="UP001219525"/>
    </source>
</evidence>
<feature type="transmembrane region" description="Helical" evidence="5">
    <location>
        <begin position="102"/>
        <end position="124"/>
    </location>
</feature>
<evidence type="ECO:0000256" key="1">
    <source>
        <dbReference type="ARBA" id="ARBA00004141"/>
    </source>
</evidence>
<gene>
    <name evidence="6" type="ORF">GGX14DRAFT_450539</name>
</gene>
<evidence type="ECO:0000313" key="6">
    <source>
        <dbReference type="EMBL" id="KAJ7210385.1"/>
    </source>
</evidence>
<dbReference type="AlphaFoldDB" id="A0AAD6VLI9"/>
<organism evidence="6 7">
    <name type="scientific">Mycena pura</name>
    <dbReference type="NCBI Taxonomy" id="153505"/>
    <lineage>
        <taxon>Eukaryota</taxon>
        <taxon>Fungi</taxon>
        <taxon>Dikarya</taxon>
        <taxon>Basidiomycota</taxon>
        <taxon>Agaricomycotina</taxon>
        <taxon>Agaricomycetes</taxon>
        <taxon>Agaricomycetidae</taxon>
        <taxon>Agaricales</taxon>
        <taxon>Marasmiineae</taxon>
        <taxon>Mycenaceae</taxon>
        <taxon>Mycena</taxon>
    </lineage>
</organism>
<dbReference type="EMBL" id="JARJCW010000028">
    <property type="protein sequence ID" value="KAJ7210385.1"/>
    <property type="molecule type" value="Genomic_DNA"/>
</dbReference>
<dbReference type="InterPro" id="IPR006603">
    <property type="entry name" value="PQ-loop_rpt"/>
</dbReference>
<name>A0AAD6VLI9_9AGAR</name>
<proteinExistence type="predicted"/>
<comment type="subcellular location">
    <subcellularLocation>
        <location evidence="1">Membrane</location>
        <topology evidence="1">Multi-pass membrane protein</topology>
    </subcellularLocation>
</comment>
<feature type="transmembrane region" description="Helical" evidence="5">
    <location>
        <begin position="169"/>
        <end position="187"/>
    </location>
</feature>
<dbReference type="Proteomes" id="UP001219525">
    <property type="component" value="Unassembled WGS sequence"/>
</dbReference>
<keyword evidence="3 5" id="KW-1133">Transmembrane helix</keyword>
<dbReference type="Pfam" id="PF04193">
    <property type="entry name" value="PQ-loop"/>
    <property type="match status" value="2"/>
</dbReference>
<dbReference type="InterPro" id="IPR051415">
    <property type="entry name" value="LAAT-1"/>
</dbReference>
<evidence type="ECO:0000256" key="3">
    <source>
        <dbReference type="ARBA" id="ARBA00022989"/>
    </source>
</evidence>
<accession>A0AAD6VLI9</accession>
<protein>
    <submittedName>
        <fullName evidence="6">Uncharacterized protein</fullName>
    </submittedName>
</protein>
<comment type="caution">
    <text evidence="6">The sequence shown here is derived from an EMBL/GenBank/DDBJ whole genome shotgun (WGS) entry which is preliminary data.</text>
</comment>
<sequence>MPNSVAENVLGTAGTCTDTGTVCWTVQLIPQVWKSWRTKSTDGLSHWLVLMWGVSAAFLGSYAILLDLNIPLVVQPQLFGCLALVSWGQCQYYGERRTPRAASLMALGTMFLLGGFEAAMVFALRRPYGAGAGTEAGKRGVQFLGIASAVLISLALIPQYFEIWRLKEVAGISITFMLVDALGGVFSDLSLAFKQKFDVIAAVAYTLVVVRP</sequence>
<dbReference type="Gene3D" id="1.20.1280.290">
    <property type="match status" value="2"/>
</dbReference>
<dbReference type="PANTHER" id="PTHR16201">
    <property type="entry name" value="SEVEN TRANSMEMBRANE PROTEIN 1-RELATED"/>
    <property type="match status" value="1"/>
</dbReference>
<dbReference type="GO" id="GO:0016020">
    <property type="term" value="C:membrane"/>
    <property type="evidence" value="ECO:0007669"/>
    <property type="project" value="UniProtKB-SubCell"/>
</dbReference>
<keyword evidence="4 5" id="KW-0472">Membrane</keyword>
<dbReference type="PANTHER" id="PTHR16201:SF37">
    <property type="entry name" value="PQ-LOOP REPEAT-CONTAINING PROTEIN"/>
    <property type="match status" value="1"/>
</dbReference>
<keyword evidence="7" id="KW-1185">Reference proteome</keyword>
<evidence type="ECO:0000256" key="4">
    <source>
        <dbReference type="ARBA" id="ARBA00023136"/>
    </source>
</evidence>
<feature type="transmembrane region" description="Helical" evidence="5">
    <location>
        <begin position="140"/>
        <end position="157"/>
    </location>
</feature>
<reference evidence="6" key="1">
    <citation type="submission" date="2023-03" db="EMBL/GenBank/DDBJ databases">
        <title>Massive genome expansion in bonnet fungi (Mycena s.s.) driven by repeated elements and novel gene families across ecological guilds.</title>
        <authorList>
            <consortium name="Lawrence Berkeley National Laboratory"/>
            <person name="Harder C.B."/>
            <person name="Miyauchi S."/>
            <person name="Viragh M."/>
            <person name="Kuo A."/>
            <person name="Thoen E."/>
            <person name="Andreopoulos B."/>
            <person name="Lu D."/>
            <person name="Skrede I."/>
            <person name="Drula E."/>
            <person name="Henrissat B."/>
            <person name="Morin E."/>
            <person name="Kohler A."/>
            <person name="Barry K."/>
            <person name="LaButti K."/>
            <person name="Morin E."/>
            <person name="Salamov A."/>
            <person name="Lipzen A."/>
            <person name="Mereny Z."/>
            <person name="Hegedus B."/>
            <person name="Baldrian P."/>
            <person name="Stursova M."/>
            <person name="Weitz H."/>
            <person name="Taylor A."/>
            <person name="Grigoriev I.V."/>
            <person name="Nagy L.G."/>
            <person name="Martin F."/>
            <person name="Kauserud H."/>
        </authorList>
    </citation>
    <scope>NUCLEOTIDE SEQUENCE</scope>
    <source>
        <strain evidence="6">9144</strain>
    </source>
</reference>
<evidence type="ECO:0000256" key="2">
    <source>
        <dbReference type="ARBA" id="ARBA00022692"/>
    </source>
</evidence>